<dbReference type="GO" id="GO:0016787">
    <property type="term" value="F:hydrolase activity"/>
    <property type="evidence" value="ECO:0007669"/>
    <property type="project" value="InterPro"/>
</dbReference>
<organism evidence="2 3">
    <name type="scientific">Paenibacillus nasutitermitis</name>
    <dbReference type="NCBI Taxonomy" id="1652958"/>
    <lineage>
        <taxon>Bacteria</taxon>
        <taxon>Bacillati</taxon>
        <taxon>Bacillota</taxon>
        <taxon>Bacilli</taxon>
        <taxon>Bacillales</taxon>
        <taxon>Paenibacillaceae</taxon>
        <taxon>Paenibacillus</taxon>
    </lineage>
</organism>
<dbReference type="EMBL" id="BMHP01000001">
    <property type="protein sequence ID" value="GGD62278.1"/>
    <property type="molecule type" value="Genomic_DNA"/>
</dbReference>
<evidence type="ECO:0000259" key="1">
    <source>
        <dbReference type="Pfam" id="PF06439"/>
    </source>
</evidence>
<name>A0A917DQV3_9BACL</name>
<evidence type="ECO:0000313" key="3">
    <source>
        <dbReference type="Proteomes" id="UP000612456"/>
    </source>
</evidence>
<gene>
    <name evidence="2" type="ORF">GCM10010911_20210</name>
</gene>
<comment type="caution">
    <text evidence="2">The sequence shown here is derived from an EMBL/GenBank/DDBJ whole genome shotgun (WGS) entry which is preliminary data.</text>
</comment>
<dbReference type="Gene3D" id="2.60.120.560">
    <property type="entry name" value="Exo-inulinase, domain 1"/>
    <property type="match status" value="1"/>
</dbReference>
<dbReference type="AlphaFoldDB" id="A0A917DQV3"/>
<dbReference type="InterPro" id="IPR010496">
    <property type="entry name" value="AL/BT2_dom"/>
</dbReference>
<proteinExistence type="predicted"/>
<dbReference type="Proteomes" id="UP000612456">
    <property type="component" value="Unassembled WGS sequence"/>
</dbReference>
<reference evidence="2" key="2">
    <citation type="submission" date="2020-09" db="EMBL/GenBank/DDBJ databases">
        <authorList>
            <person name="Sun Q."/>
            <person name="Zhou Y."/>
        </authorList>
    </citation>
    <scope>NUCLEOTIDE SEQUENCE</scope>
    <source>
        <strain evidence="2">CGMCC 1.15178</strain>
    </source>
</reference>
<feature type="domain" description="3-keto-alpha-glucoside-1,2-lyase/3-keto-2-hydroxy-glucal hydratase" evidence="1">
    <location>
        <begin position="45"/>
        <end position="203"/>
    </location>
</feature>
<dbReference type="RefSeq" id="WP_188991457.1">
    <property type="nucleotide sequence ID" value="NZ_BMHP01000001.1"/>
</dbReference>
<accession>A0A917DQV3</accession>
<dbReference type="Pfam" id="PF06439">
    <property type="entry name" value="3keto-disac_hyd"/>
    <property type="match status" value="1"/>
</dbReference>
<sequence>MIRKLCSWTLSFVLVFSVSVIVLPGLGAFAAGNAFEDSFSGGSGSWKPLSGSWSAANGEYVQSATANSTYWTAIKDKRWGDATYEFDMKLLNNGGSNLSWAGFQFKKMLQDDGPFDSGFMLYVRANGTIELYKVNKVLDSAATGLSFTTSRHVKIVNNAHNIKVYVNNEATPRIDYTDKTFASGYSGLAASTSSWSFDNVSVKGGDLPYTIHVGNENLLYTDAQMPRCPLRWMPPSPR</sequence>
<keyword evidence="3" id="KW-1185">Reference proteome</keyword>
<evidence type="ECO:0000313" key="2">
    <source>
        <dbReference type="EMBL" id="GGD62278.1"/>
    </source>
</evidence>
<reference evidence="2" key="1">
    <citation type="journal article" date="2014" name="Int. J. Syst. Evol. Microbiol.">
        <title>Complete genome sequence of Corynebacterium casei LMG S-19264T (=DSM 44701T), isolated from a smear-ripened cheese.</title>
        <authorList>
            <consortium name="US DOE Joint Genome Institute (JGI-PGF)"/>
            <person name="Walter F."/>
            <person name="Albersmeier A."/>
            <person name="Kalinowski J."/>
            <person name="Ruckert C."/>
        </authorList>
    </citation>
    <scope>NUCLEOTIDE SEQUENCE</scope>
    <source>
        <strain evidence="2">CGMCC 1.15178</strain>
    </source>
</reference>
<protein>
    <recommendedName>
        <fullName evidence="1">3-keto-alpha-glucoside-1,2-lyase/3-keto-2-hydroxy-glucal hydratase domain-containing protein</fullName>
    </recommendedName>
</protein>